<evidence type="ECO:0000256" key="1">
    <source>
        <dbReference type="ARBA" id="ARBA00022801"/>
    </source>
</evidence>
<dbReference type="PIRSF" id="PIRSF005962">
    <property type="entry name" value="Pept_M20D_amidohydro"/>
    <property type="match status" value="1"/>
</dbReference>
<dbReference type="SUPFAM" id="SSF55031">
    <property type="entry name" value="Bacterial exopeptidase dimerisation domain"/>
    <property type="match status" value="1"/>
</dbReference>
<dbReference type="Pfam" id="PF07687">
    <property type="entry name" value="M20_dimer"/>
    <property type="match status" value="1"/>
</dbReference>
<dbReference type="NCBIfam" id="TIGR01891">
    <property type="entry name" value="amidohydrolases"/>
    <property type="match status" value="1"/>
</dbReference>
<dbReference type="RefSeq" id="WP_386375190.1">
    <property type="nucleotide sequence ID" value="NZ_JBHUMP010000012.1"/>
</dbReference>
<accession>A0ABW5U4B9</accession>
<reference evidence="4" key="1">
    <citation type="journal article" date="2019" name="Int. J. Syst. Evol. Microbiol.">
        <title>The Global Catalogue of Microorganisms (GCM) 10K type strain sequencing project: providing services to taxonomists for standard genome sequencing and annotation.</title>
        <authorList>
            <consortium name="The Broad Institute Genomics Platform"/>
            <consortium name="The Broad Institute Genome Sequencing Center for Infectious Disease"/>
            <person name="Wu L."/>
            <person name="Ma J."/>
        </authorList>
    </citation>
    <scope>NUCLEOTIDE SEQUENCE [LARGE SCALE GENOMIC DNA]</scope>
    <source>
        <strain evidence="4">TISTR 2562</strain>
    </source>
</reference>
<feature type="domain" description="Peptidase M20 dimerisation" evidence="2">
    <location>
        <begin position="177"/>
        <end position="270"/>
    </location>
</feature>
<gene>
    <name evidence="3" type="ORF">ACFSUD_13785</name>
</gene>
<dbReference type="EMBL" id="JBHUMP010000012">
    <property type="protein sequence ID" value="MFD2740653.1"/>
    <property type="molecule type" value="Genomic_DNA"/>
</dbReference>
<proteinExistence type="predicted"/>
<evidence type="ECO:0000313" key="4">
    <source>
        <dbReference type="Proteomes" id="UP001597474"/>
    </source>
</evidence>
<dbReference type="InterPro" id="IPR036264">
    <property type="entry name" value="Bact_exopeptidase_dim_dom"/>
</dbReference>
<protein>
    <submittedName>
        <fullName evidence="3">Amidohydrolase</fullName>
    </submittedName>
</protein>
<dbReference type="Gene3D" id="3.40.630.10">
    <property type="entry name" value="Zn peptidases"/>
    <property type="match status" value="1"/>
</dbReference>
<keyword evidence="1" id="KW-0378">Hydrolase</keyword>
<dbReference type="Proteomes" id="UP001597474">
    <property type="component" value="Unassembled WGS sequence"/>
</dbReference>
<dbReference type="SUPFAM" id="SSF53187">
    <property type="entry name" value="Zn-dependent exopeptidases"/>
    <property type="match status" value="1"/>
</dbReference>
<dbReference type="InterPro" id="IPR002933">
    <property type="entry name" value="Peptidase_M20"/>
</dbReference>
<comment type="caution">
    <text evidence="3">The sequence shown here is derived from an EMBL/GenBank/DDBJ whole genome shotgun (WGS) entry which is preliminary data.</text>
</comment>
<dbReference type="PANTHER" id="PTHR11014:SF63">
    <property type="entry name" value="METALLOPEPTIDASE, PUTATIVE (AFU_ORTHOLOGUE AFUA_6G09600)-RELATED"/>
    <property type="match status" value="1"/>
</dbReference>
<dbReference type="Gene3D" id="3.30.70.360">
    <property type="match status" value="1"/>
</dbReference>
<sequence>MAPFDQKLTALRRAFHRNPELGFQEVQTKAKVAAVLRDLGIEVHEGAGVIGVLKHGSGNRAIGLRADMDALPISEASCHDYVSRNPGLMHACGHDGHMAMLLGAAELLSSDPDFDGTVIFIFQPNEEHGLGARAMIDEGLLVRFPIDEVYAIHNLPGAPTGQVSTRTGQICASESLFEIEISGQGGHASMPHVGVDAITVGAEMVTALQTIVSRKLAPGAGAVVSVTEFLTDGQRNVLPGHATLKGDVRARLPEDRAVVERLMRQIVEGIAATHAVTARMSFETEFIETLNAPEPTEAVVRVARAAGLETLPDRPPMSFSEDFAHFCAAVPGCFLLLGNGESRPHGQPLHAADYDFNDALLPIGAAFWADLVRDRLPIRKDER</sequence>
<organism evidence="3 4">
    <name type="scientific">Sulfitobacter aestuarii</name>
    <dbReference type="NCBI Taxonomy" id="2161676"/>
    <lineage>
        <taxon>Bacteria</taxon>
        <taxon>Pseudomonadati</taxon>
        <taxon>Pseudomonadota</taxon>
        <taxon>Alphaproteobacteria</taxon>
        <taxon>Rhodobacterales</taxon>
        <taxon>Roseobacteraceae</taxon>
        <taxon>Sulfitobacter</taxon>
    </lineage>
</organism>
<evidence type="ECO:0000259" key="2">
    <source>
        <dbReference type="Pfam" id="PF07687"/>
    </source>
</evidence>
<keyword evidence="4" id="KW-1185">Reference proteome</keyword>
<dbReference type="PANTHER" id="PTHR11014">
    <property type="entry name" value="PEPTIDASE M20 FAMILY MEMBER"/>
    <property type="match status" value="1"/>
</dbReference>
<name>A0ABW5U4B9_9RHOB</name>
<dbReference type="Pfam" id="PF01546">
    <property type="entry name" value="Peptidase_M20"/>
    <property type="match status" value="1"/>
</dbReference>
<dbReference type="InterPro" id="IPR011650">
    <property type="entry name" value="Peptidase_M20_dimer"/>
</dbReference>
<dbReference type="InterPro" id="IPR017439">
    <property type="entry name" value="Amidohydrolase"/>
</dbReference>
<evidence type="ECO:0000313" key="3">
    <source>
        <dbReference type="EMBL" id="MFD2740653.1"/>
    </source>
</evidence>